<keyword evidence="2" id="KW-0694">RNA-binding</keyword>
<feature type="non-terminal residue" evidence="5">
    <location>
        <position position="1"/>
    </location>
</feature>
<dbReference type="Gene3D" id="3.30.70.330">
    <property type="match status" value="1"/>
</dbReference>
<dbReference type="InterPro" id="IPR035979">
    <property type="entry name" value="RBD_domain_sf"/>
</dbReference>
<gene>
    <name evidence="5" type="primary">Hnrnpl_0</name>
    <name evidence="5" type="ORF">G6Z77_0006283</name>
</gene>
<feature type="transmembrane region" description="Helical" evidence="3">
    <location>
        <begin position="163"/>
        <end position="185"/>
    </location>
</feature>
<dbReference type="CDD" id="cd12694">
    <property type="entry name" value="RRM2_hnRNPL_like"/>
    <property type="match status" value="1"/>
</dbReference>
<sequence>SSLSRYCCRRRAAPSVPIQTYHRPVYNGGWNHEYGGYGDEPRRKREDNNKPNHVLLFTIINPVYPITVEVLHTISAPSGQVQRIVIFKKNGVQAMVEYPFQYIFYYMESATRAKETLHGADIYSGCCTLKIDFAKPTKLNVYKNDAESWDYTTPTLGESISPFLFHLPQFFFYFLLLVLCTCNFITHHSPRVSRHASAIDSMKVQNRTSLLFRMSLIFFNTNQHNLKSLNF</sequence>
<protein>
    <submittedName>
        <fullName evidence="5">HNRPL protein</fullName>
    </submittedName>
</protein>
<evidence type="ECO:0000313" key="6">
    <source>
        <dbReference type="Proteomes" id="UP000670152"/>
    </source>
</evidence>
<dbReference type="GO" id="GO:0003723">
    <property type="term" value="F:RNA binding"/>
    <property type="evidence" value="ECO:0007669"/>
    <property type="project" value="UniProtKB-KW"/>
</dbReference>
<dbReference type="Pfam" id="PF11835">
    <property type="entry name" value="RRM_8"/>
    <property type="match status" value="1"/>
</dbReference>
<keyword evidence="3" id="KW-0812">Transmembrane</keyword>
<dbReference type="InterPro" id="IPR021790">
    <property type="entry name" value="PTBP1-like_RRM2"/>
</dbReference>
<comment type="caution">
    <text evidence="5">The sequence shown here is derived from an EMBL/GenBank/DDBJ whole genome shotgun (WGS) entry which is preliminary data.</text>
</comment>
<keyword evidence="6" id="KW-1185">Reference proteome</keyword>
<evidence type="ECO:0000256" key="2">
    <source>
        <dbReference type="ARBA" id="ARBA00022884"/>
    </source>
</evidence>
<evidence type="ECO:0000259" key="4">
    <source>
        <dbReference type="Pfam" id="PF11835"/>
    </source>
</evidence>
<accession>A0A836JPA4</accession>
<evidence type="ECO:0000256" key="3">
    <source>
        <dbReference type="SAM" id="Phobius"/>
    </source>
</evidence>
<dbReference type="FunFam" id="3.30.70.330:FF:000072">
    <property type="entry name" value="heterogeneous nuclear ribonucleoprotein L isoform X1"/>
    <property type="match status" value="1"/>
</dbReference>
<keyword evidence="3" id="KW-1133">Transmembrane helix</keyword>
<dbReference type="SUPFAM" id="SSF54928">
    <property type="entry name" value="RNA-binding domain, RBD"/>
    <property type="match status" value="1"/>
</dbReference>
<feature type="domain" description="PTBP1-like RNA recognition motif 2" evidence="4">
    <location>
        <begin position="52"/>
        <end position="135"/>
    </location>
</feature>
<dbReference type="Proteomes" id="UP000670152">
    <property type="component" value="Unassembled WGS sequence"/>
</dbReference>
<dbReference type="EMBL" id="JAANIB010007231">
    <property type="protein sequence ID" value="KAG5326977.1"/>
    <property type="molecule type" value="Genomic_DNA"/>
</dbReference>
<dbReference type="OrthoDB" id="302770at2759"/>
<evidence type="ECO:0000256" key="1">
    <source>
        <dbReference type="ARBA" id="ARBA00022737"/>
    </source>
</evidence>
<name>A0A836JPA4_9HYME</name>
<dbReference type="InterPro" id="IPR012677">
    <property type="entry name" value="Nucleotide-bd_a/b_plait_sf"/>
</dbReference>
<proteinExistence type="predicted"/>
<dbReference type="AlphaFoldDB" id="A0A836JPA4"/>
<keyword evidence="3" id="KW-0472">Membrane</keyword>
<dbReference type="PANTHER" id="PTHR15592">
    <property type="entry name" value="MATRIN 3/NUCLEAR PROTEIN 220-RELATED"/>
    <property type="match status" value="1"/>
</dbReference>
<feature type="non-terminal residue" evidence="5">
    <location>
        <position position="231"/>
    </location>
</feature>
<reference evidence="5 6" key="1">
    <citation type="submission" date="2020-02" db="EMBL/GenBank/DDBJ databases">
        <title>Relaxed selection underlies rapid genomic changes in the transitions from sociality to social parasitism in ants.</title>
        <authorList>
            <person name="Bi X."/>
        </authorList>
    </citation>
    <scope>NUCLEOTIDE SEQUENCE [LARGE SCALE GENOMIC DNA]</scope>
    <source>
        <strain evidence="5">BGI-DK2014b</strain>
        <tissue evidence="5">Whole body</tissue>
    </source>
</reference>
<organism evidence="5 6">
    <name type="scientific">Acromyrmex heyeri</name>
    <dbReference type="NCBI Taxonomy" id="230685"/>
    <lineage>
        <taxon>Eukaryota</taxon>
        <taxon>Metazoa</taxon>
        <taxon>Ecdysozoa</taxon>
        <taxon>Arthropoda</taxon>
        <taxon>Hexapoda</taxon>
        <taxon>Insecta</taxon>
        <taxon>Pterygota</taxon>
        <taxon>Neoptera</taxon>
        <taxon>Endopterygota</taxon>
        <taxon>Hymenoptera</taxon>
        <taxon>Apocrita</taxon>
        <taxon>Aculeata</taxon>
        <taxon>Formicoidea</taxon>
        <taxon>Formicidae</taxon>
        <taxon>Myrmicinae</taxon>
        <taxon>Acromyrmex</taxon>
    </lineage>
</organism>
<evidence type="ECO:0000313" key="5">
    <source>
        <dbReference type="EMBL" id="KAG5326977.1"/>
    </source>
</evidence>
<keyword evidence="1" id="KW-0677">Repeat</keyword>